<sequence length="70" mass="7966">MDAVGSIKKLNNQNYSTWATYMESYLQGQGMWSLIGESETQEPVVDNNAIEKWKMRAGKAMFAIKVTMED</sequence>
<evidence type="ECO:0000313" key="3">
    <source>
        <dbReference type="Proteomes" id="UP001497516"/>
    </source>
</evidence>
<evidence type="ECO:0000313" key="2">
    <source>
        <dbReference type="EMBL" id="CAL1388526.1"/>
    </source>
</evidence>
<dbReference type="AlphaFoldDB" id="A0AAV2ERG6"/>
<organism evidence="2 3">
    <name type="scientific">Linum trigynum</name>
    <dbReference type="NCBI Taxonomy" id="586398"/>
    <lineage>
        <taxon>Eukaryota</taxon>
        <taxon>Viridiplantae</taxon>
        <taxon>Streptophyta</taxon>
        <taxon>Embryophyta</taxon>
        <taxon>Tracheophyta</taxon>
        <taxon>Spermatophyta</taxon>
        <taxon>Magnoliopsida</taxon>
        <taxon>eudicotyledons</taxon>
        <taxon>Gunneridae</taxon>
        <taxon>Pentapetalae</taxon>
        <taxon>rosids</taxon>
        <taxon>fabids</taxon>
        <taxon>Malpighiales</taxon>
        <taxon>Linaceae</taxon>
        <taxon>Linum</taxon>
    </lineage>
</organism>
<evidence type="ECO:0000259" key="1">
    <source>
        <dbReference type="Pfam" id="PF13961"/>
    </source>
</evidence>
<dbReference type="EMBL" id="OZ034818">
    <property type="protein sequence ID" value="CAL1388526.1"/>
    <property type="molecule type" value="Genomic_DNA"/>
</dbReference>
<accession>A0AAV2ERG6</accession>
<protein>
    <recommendedName>
        <fullName evidence="1">DUF4219 domain-containing protein</fullName>
    </recommendedName>
</protein>
<proteinExistence type="predicted"/>
<gene>
    <name evidence="2" type="ORF">LTRI10_LOCUS29452</name>
</gene>
<name>A0AAV2ERG6_9ROSI</name>
<dbReference type="InterPro" id="IPR025314">
    <property type="entry name" value="DUF4219"/>
</dbReference>
<reference evidence="2 3" key="1">
    <citation type="submission" date="2024-04" db="EMBL/GenBank/DDBJ databases">
        <authorList>
            <person name="Fracassetti M."/>
        </authorList>
    </citation>
    <scope>NUCLEOTIDE SEQUENCE [LARGE SCALE GENOMIC DNA]</scope>
</reference>
<dbReference type="Pfam" id="PF13961">
    <property type="entry name" value="DUF4219"/>
    <property type="match status" value="1"/>
</dbReference>
<feature type="domain" description="DUF4219" evidence="1">
    <location>
        <begin position="10"/>
        <end position="33"/>
    </location>
</feature>
<dbReference type="Proteomes" id="UP001497516">
    <property type="component" value="Chromosome 5"/>
</dbReference>
<keyword evidence="3" id="KW-1185">Reference proteome</keyword>